<accession>A0A0F7SVB8</accession>
<dbReference type="GO" id="GO:0031119">
    <property type="term" value="P:tRNA pseudouridine synthesis"/>
    <property type="evidence" value="ECO:0007669"/>
    <property type="project" value="TreeGrafter"/>
</dbReference>
<dbReference type="Pfam" id="PF01416">
    <property type="entry name" value="PseudoU_synth_1"/>
    <property type="match status" value="1"/>
</dbReference>
<dbReference type="GO" id="GO:0003723">
    <property type="term" value="F:RNA binding"/>
    <property type="evidence" value="ECO:0007669"/>
    <property type="project" value="InterPro"/>
</dbReference>
<protein>
    <submittedName>
        <fullName evidence="6">Pseudouridylate synthase</fullName>
    </submittedName>
</protein>
<feature type="compositionally biased region" description="Polar residues" evidence="4">
    <location>
        <begin position="48"/>
        <end position="58"/>
    </location>
</feature>
<dbReference type="AlphaFoldDB" id="A0A0F7SVB8"/>
<dbReference type="InterPro" id="IPR020097">
    <property type="entry name" value="PsdUridine_synth_TruA_a/b_dom"/>
</dbReference>
<dbReference type="InterPro" id="IPR020095">
    <property type="entry name" value="PsdUridine_synth_TruA_C"/>
</dbReference>
<dbReference type="GO" id="GO:0005634">
    <property type="term" value="C:nucleus"/>
    <property type="evidence" value="ECO:0007669"/>
    <property type="project" value="TreeGrafter"/>
</dbReference>
<dbReference type="GO" id="GO:0009982">
    <property type="term" value="F:pseudouridine synthase activity"/>
    <property type="evidence" value="ECO:0007669"/>
    <property type="project" value="InterPro"/>
</dbReference>
<dbReference type="SUPFAM" id="SSF55120">
    <property type="entry name" value="Pseudouridine synthase"/>
    <property type="match status" value="1"/>
</dbReference>
<feature type="domain" description="Pseudouridine synthase I TruA alpha/beta" evidence="5">
    <location>
        <begin position="302"/>
        <end position="439"/>
    </location>
</feature>
<dbReference type="EMBL" id="LN483157">
    <property type="protein sequence ID" value="CED83893.1"/>
    <property type="molecule type" value="Genomic_DNA"/>
</dbReference>
<proteinExistence type="inferred from homology"/>
<keyword evidence="3" id="KW-0413">Isomerase</keyword>
<evidence type="ECO:0000313" key="6">
    <source>
        <dbReference type="EMBL" id="CED83893.1"/>
    </source>
</evidence>
<organism evidence="6">
    <name type="scientific">Phaffia rhodozyma</name>
    <name type="common">Yeast</name>
    <name type="synonym">Xanthophyllomyces dendrorhous</name>
    <dbReference type="NCBI Taxonomy" id="264483"/>
    <lineage>
        <taxon>Eukaryota</taxon>
        <taxon>Fungi</taxon>
        <taxon>Dikarya</taxon>
        <taxon>Basidiomycota</taxon>
        <taxon>Agaricomycotina</taxon>
        <taxon>Tremellomycetes</taxon>
        <taxon>Cystofilobasidiales</taxon>
        <taxon>Mrakiaceae</taxon>
        <taxon>Phaffia</taxon>
    </lineage>
</organism>
<dbReference type="InterPro" id="IPR001406">
    <property type="entry name" value="PsdUridine_synth_TruA"/>
</dbReference>
<dbReference type="Gene3D" id="3.30.70.580">
    <property type="entry name" value="Pseudouridine synthase I, catalytic domain, N-terminal subdomain"/>
    <property type="match status" value="1"/>
</dbReference>
<dbReference type="InterPro" id="IPR020103">
    <property type="entry name" value="PsdUridine_synth_cat_dom_sf"/>
</dbReference>
<dbReference type="GO" id="GO:1990481">
    <property type="term" value="P:mRNA pseudouridine synthesis"/>
    <property type="evidence" value="ECO:0007669"/>
    <property type="project" value="TreeGrafter"/>
</dbReference>
<keyword evidence="2" id="KW-0819">tRNA processing</keyword>
<name>A0A0F7SVB8_PHARH</name>
<dbReference type="PANTHER" id="PTHR11142">
    <property type="entry name" value="PSEUDOURIDYLATE SYNTHASE"/>
    <property type="match status" value="1"/>
</dbReference>
<evidence type="ECO:0000256" key="3">
    <source>
        <dbReference type="ARBA" id="ARBA00023235"/>
    </source>
</evidence>
<dbReference type="Gene3D" id="3.30.70.660">
    <property type="entry name" value="Pseudouridine synthase I, catalytic domain, C-terminal subdomain"/>
    <property type="match status" value="1"/>
</dbReference>
<feature type="compositionally biased region" description="Low complexity" evidence="4">
    <location>
        <begin position="37"/>
        <end position="47"/>
    </location>
</feature>
<dbReference type="PANTHER" id="PTHR11142:SF5">
    <property type="entry name" value="TRNA PSEUDOURIDINE(38_39) SYNTHASE"/>
    <property type="match status" value="1"/>
</dbReference>
<evidence type="ECO:0000256" key="4">
    <source>
        <dbReference type="SAM" id="MobiDB-lite"/>
    </source>
</evidence>
<sequence length="600" mass="66596">MSGFGRIRSLTQMAGKYDSWSKQELVAHLIKLESSLSSPSPAAASTSNVPQGTTATQEISKRKLRTRNKYENKHRTDASPFEKLPRRKIALKFSYLGTPYCGLAIQDEASSPKPTVEAVLMSALEKSNLIDKGKGWEGCGFSRCGRTDRGVSAAGQVVSLWVRSRIAYDGKVHEHRVDEIAERLEESSLQKEGLENGSKTALSSDELSEEEALAIPSTATLSYSPINNPKTPSKRLEFPYVSIINRFLPPTIRILAWSSLSPDDSFDARHSCISRHYKYFFSLNACPSGDGPGLDLEAMRQAAGYLVGEHDFRNLCKVDGSKQVTHHIRGIHSATISPVDPLLALPFVPSPYSNITPKATSPTPSTTTTSEQPGTFYVLDLMGKAFLYHQVRHIMAVLFLVGSRLEKPTIILDLFKWESKPSYEMADERPLLLWDCGFPEGSVEWQYGSIPLSVPALDRSASEDSVATPLSHLGFDSDKYLLFNYTQLSTSMLESYHQNVIESLMNAHFHAALRKHNPMLVLDAPVGYGRKKMSNGELEGGGLIVKTPLGANEFKVERCSVYPPLETRKRGEIPDVINARWKAKNEKKVQAKKELKDDDE</sequence>
<reference evidence="6" key="1">
    <citation type="submission" date="2014-08" db="EMBL/GenBank/DDBJ databases">
        <authorList>
            <person name="Sharma Rahul"/>
            <person name="Thines Marco"/>
        </authorList>
    </citation>
    <scope>NUCLEOTIDE SEQUENCE</scope>
</reference>
<feature type="region of interest" description="Disordered" evidence="4">
    <location>
        <begin position="37"/>
        <end position="81"/>
    </location>
</feature>
<evidence type="ECO:0000256" key="2">
    <source>
        <dbReference type="ARBA" id="ARBA00022694"/>
    </source>
</evidence>
<evidence type="ECO:0000256" key="1">
    <source>
        <dbReference type="ARBA" id="ARBA00009375"/>
    </source>
</evidence>
<dbReference type="GO" id="GO:0005737">
    <property type="term" value="C:cytoplasm"/>
    <property type="evidence" value="ECO:0007669"/>
    <property type="project" value="TreeGrafter"/>
</dbReference>
<dbReference type="InterPro" id="IPR020094">
    <property type="entry name" value="TruA/RsuA/RluB/E/F_N"/>
</dbReference>
<evidence type="ECO:0000259" key="5">
    <source>
        <dbReference type="Pfam" id="PF01416"/>
    </source>
</evidence>
<comment type="similarity">
    <text evidence="1">Belongs to the tRNA pseudouridine synthase TruA family.</text>
</comment>
<feature type="compositionally biased region" description="Basic and acidic residues" evidence="4">
    <location>
        <begin position="68"/>
        <end position="77"/>
    </location>
</feature>